<dbReference type="PANTHER" id="PTHR11432">
    <property type="entry name" value="NADH DEHYDROGENASE SUBUNIT 1"/>
    <property type="match status" value="1"/>
</dbReference>
<evidence type="ECO:0000313" key="10">
    <source>
        <dbReference type="EMBL" id="ATN95415.1"/>
    </source>
</evidence>
<dbReference type="EC" id="7.1.1.2" evidence="8"/>
<dbReference type="EMBL" id="KY856918">
    <property type="protein sequence ID" value="ATN95415.1"/>
    <property type="molecule type" value="Genomic_DNA"/>
</dbReference>
<comment type="similarity">
    <text evidence="2 7">Belongs to the complex I subunit 1 family.</text>
</comment>
<dbReference type="PANTHER" id="PTHR11432:SF3">
    <property type="entry name" value="NADH-UBIQUINONE OXIDOREDUCTASE CHAIN 1"/>
    <property type="match status" value="1"/>
</dbReference>
<evidence type="ECO:0000256" key="9">
    <source>
        <dbReference type="SAM" id="Phobius"/>
    </source>
</evidence>
<dbReference type="GO" id="GO:0008137">
    <property type="term" value="F:NADH dehydrogenase (ubiquinone) activity"/>
    <property type="evidence" value="ECO:0007669"/>
    <property type="project" value="UniProtKB-EC"/>
</dbReference>
<dbReference type="GO" id="GO:0009060">
    <property type="term" value="P:aerobic respiration"/>
    <property type="evidence" value="ECO:0007669"/>
    <property type="project" value="TreeGrafter"/>
</dbReference>
<evidence type="ECO:0000256" key="8">
    <source>
        <dbReference type="RuleBase" id="RU000473"/>
    </source>
</evidence>
<name>A0A2D1GRT0_9PLAT</name>
<dbReference type="InterPro" id="IPR001694">
    <property type="entry name" value="NADH_UbQ_OxRdtase_su1/FPO"/>
</dbReference>
<comment type="subcellular location">
    <subcellularLocation>
        <location evidence="1">Membrane</location>
        <topology evidence="1">Multi-pass membrane protein</topology>
    </subcellularLocation>
    <subcellularLocation>
        <location evidence="7">Mitochondrion inner membrane</location>
        <topology evidence="7">Multi-pass membrane protein</topology>
    </subcellularLocation>
</comment>
<feature type="transmembrane region" description="Helical" evidence="9">
    <location>
        <begin position="135"/>
        <end position="158"/>
    </location>
</feature>
<feature type="transmembrane region" description="Helical" evidence="9">
    <location>
        <begin position="98"/>
        <end position="123"/>
    </location>
</feature>
<evidence type="ECO:0000256" key="1">
    <source>
        <dbReference type="ARBA" id="ARBA00004141"/>
    </source>
</evidence>
<proteinExistence type="inferred from homology"/>
<evidence type="ECO:0000256" key="4">
    <source>
        <dbReference type="ARBA" id="ARBA00022692"/>
    </source>
</evidence>
<accession>A0A2D1GRT0</accession>
<keyword evidence="4 7" id="KW-0812">Transmembrane</keyword>
<keyword evidence="8 10" id="KW-0496">Mitochondrion</keyword>
<keyword evidence="6 9" id="KW-0472">Membrane</keyword>
<feature type="transmembrane region" description="Helical" evidence="9">
    <location>
        <begin position="276"/>
        <end position="297"/>
    </location>
</feature>
<keyword evidence="8" id="KW-0830">Ubiquinone</keyword>
<dbReference type="GO" id="GO:0005743">
    <property type="term" value="C:mitochondrial inner membrane"/>
    <property type="evidence" value="ECO:0007669"/>
    <property type="project" value="UniProtKB-SubCell"/>
</dbReference>
<feature type="transmembrane region" description="Helical" evidence="9">
    <location>
        <begin position="170"/>
        <end position="191"/>
    </location>
</feature>
<comment type="catalytic activity">
    <reaction evidence="8">
        <text>a ubiquinone + NADH + 5 H(+)(in) = a ubiquinol + NAD(+) + 4 H(+)(out)</text>
        <dbReference type="Rhea" id="RHEA:29091"/>
        <dbReference type="Rhea" id="RHEA-COMP:9565"/>
        <dbReference type="Rhea" id="RHEA-COMP:9566"/>
        <dbReference type="ChEBI" id="CHEBI:15378"/>
        <dbReference type="ChEBI" id="CHEBI:16389"/>
        <dbReference type="ChEBI" id="CHEBI:17976"/>
        <dbReference type="ChEBI" id="CHEBI:57540"/>
        <dbReference type="ChEBI" id="CHEBI:57945"/>
        <dbReference type="EC" id="7.1.1.2"/>
    </reaction>
</comment>
<keyword evidence="5 9" id="KW-1133">Transmembrane helix</keyword>
<keyword evidence="7" id="KW-0520">NAD</keyword>
<feature type="transmembrane region" description="Helical" evidence="9">
    <location>
        <begin position="7"/>
        <end position="25"/>
    </location>
</feature>
<dbReference type="InterPro" id="IPR018086">
    <property type="entry name" value="NADH_UbQ_OxRdtase_su1_CS"/>
</dbReference>
<gene>
    <name evidence="10" type="primary">nad1</name>
</gene>
<reference evidence="10" key="1">
    <citation type="journal article" date="2017" name="Parasit. Vectors">
        <title>Sequencing of the complete mitochondrial genome of a fish-parasitic flatworm Paratetraonchoides inermis (Platyhelminthes: Monogenea): tRNA gene arrangement reshuffling and implications for phylogeny.</title>
        <authorList>
            <person name="Zhang D."/>
            <person name="Zou H."/>
            <person name="Wu S.G."/>
            <person name="Li M."/>
            <person name="Jakovlic I."/>
            <person name="Zhang J."/>
            <person name="Chen R."/>
            <person name="Wang G.T."/>
            <person name="Li W.X."/>
        </authorList>
    </citation>
    <scope>NUCLEOTIDE SEQUENCE</scope>
</reference>
<dbReference type="GO" id="GO:0003954">
    <property type="term" value="F:NADH dehydrogenase activity"/>
    <property type="evidence" value="ECO:0007669"/>
    <property type="project" value="TreeGrafter"/>
</dbReference>
<evidence type="ECO:0000256" key="7">
    <source>
        <dbReference type="RuleBase" id="RU000471"/>
    </source>
</evidence>
<evidence type="ECO:0000256" key="5">
    <source>
        <dbReference type="ARBA" id="ARBA00022989"/>
    </source>
</evidence>
<sequence>MMWLNNILNLLLSFILIMIFVAFFILTERKLIGYIQLRKGPNKVGIIGLFQSFGDLIKLILKFKILNFQNKSFIGMIGVYLLIFLIFSYSFFYHNFLVNNILILSFLGFLIISSLASYSLLFVGWGSFNKYSLYGCLRASLGSVTFEVLIMCFIILYGCLHKSYNFSSTLNWYNLNLIFFSLYILWILSILCETNRTPFDYAESESDLVSGFNIEYCNVYFTCLFACEYFIIFIFSWFSSLLFFNGFFLICLSTIFHFLFFIWFRASLPRIRYDFFIGFMWNINIIFFIFMLFIFSLL</sequence>
<feature type="transmembrane region" description="Helical" evidence="9">
    <location>
        <begin position="73"/>
        <end position="92"/>
    </location>
</feature>
<evidence type="ECO:0000256" key="2">
    <source>
        <dbReference type="ARBA" id="ARBA00010535"/>
    </source>
</evidence>
<organism evidence="10">
    <name type="scientific">Paratetraonchoides inermis</name>
    <dbReference type="NCBI Taxonomy" id="2048240"/>
    <lineage>
        <taxon>Eukaryota</taxon>
        <taxon>Metazoa</taxon>
        <taxon>Spiralia</taxon>
        <taxon>Lophotrochozoa</taxon>
        <taxon>Platyhelminthes</taxon>
        <taxon>Monogenea</taxon>
        <taxon>Monopisthocotylea</taxon>
        <taxon>Dactylogyridea</taxon>
        <taxon>Tetraonchoididae</taxon>
        <taxon>Paratetraonchoides</taxon>
    </lineage>
</organism>
<feature type="transmembrane region" description="Helical" evidence="9">
    <location>
        <begin position="219"/>
        <end position="238"/>
    </location>
</feature>
<dbReference type="Pfam" id="PF00146">
    <property type="entry name" value="NADHdh"/>
    <property type="match status" value="1"/>
</dbReference>
<evidence type="ECO:0000256" key="6">
    <source>
        <dbReference type="ARBA" id="ARBA00023136"/>
    </source>
</evidence>
<dbReference type="PROSITE" id="PS00668">
    <property type="entry name" value="COMPLEX1_ND1_2"/>
    <property type="match status" value="1"/>
</dbReference>
<feature type="transmembrane region" description="Helical" evidence="9">
    <location>
        <begin position="244"/>
        <end position="264"/>
    </location>
</feature>
<evidence type="ECO:0000256" key="3">
    <source>
        <dbReference type="ARBA" id="ARBA00021009"/>
    </source>
</evidence>
<dbReference type="AlphaFoldDB" id="A0A2D1GRT0"/>
<protein>
    <recommendedName>
        <fullName evidence="3 8">NADH-ubiquinone oxidoreductase chain 1</fullName>
        <ecNumber evidence="8">7.1.1.2</ecNumber>
    </recommendedName>
</protein>
<geneLocation type="mitochondrion" evidence="10"/>